<evidence type="ECO:0000313" key="12">
    <source>
        <dbReference type="Proteomes" id="UP001159427"/>
    </source>
</evidence>
<feature type="transmembrane region" description="Helical" evidence="9">
    <location>
        <begin position="15"/>
        <end position="34"/>
    </location>
</feature>
<keyword evidence="6 9" id="KW-0472">Membrane</keyword>
<organism evidence="11 12">
    <name type="scientific">Porites evermanni</name>
    <dbReference type="NCBI Taxonomy" id="104178"/>
    <lineage>
        <taxon>Eukaryota</taxon>
        <taxon>Metazoa</taxon>
        <taxon>Cnidaria</taxon>
        <taxon>Anthozoa</taxon>
        <taxon>Hexacorallia</taxon>
        <taxon>Scleractinia</taxon>
        <taxon>Fungiina</taxon>
        <taxon>Poritidae</taxon>
        <taxon>Porites</taxon>
    </lineage>
</organism>
<evidence type="ECO:0000256" key="2">
    <source>
        <dbReference type="ARBA" id="ARBA00022448"/>
    </source>
</evidence>
<evidence type="ECO:0000256" key="8">
    <source>
        <dbReference type="RuleBase" id="RU003857"/>
    </source>
</evidence>
<name>A0ABN8LWS6_9CNID</name>
<proteinExistence type="inferred from homology"/>
<feature type="transmembrane region" description="Helical" evidence="9">
    <location>
        <begin position="91"/>
        <end position="109"/>
    </location>
</feature>
<evidence type="ECO:0000259" key="10">
    <source>
        <dbReference type="Pfam" id="PF07885"/>
    </source>
</evidence>
<dbReference type="PANTHER" id="PTHR11003:SF345">
    <property type="entry name" value="TWIK FAMILY OF POTASSIUM CHANNELS PROTEIN 18"/>
    <property type="match status" value="1"/>
</dbReference>
<accession>A0ABN8LWS6</accession>
<dbReference type="Gene3D" id="1.10.287.70">
    <property type="match status" value="1"/>
</dbReference>
<keyword evidence="5 8" id="KW-0406">Ion transport</keyword>
<evidence type="ECO:0000256" key="5">
    <source>
        <dbReference type="ARBA" id="ARBA00023065"/>
    </source>
</evidence>
<dbReference type="InterPro" id="IPR003280">
    <property type="entry name" value="2pore_dom_K_chnl"/>
</dbReference>
<evidence type="ECO:0000256" key="4">
    <source>
        <dbReference type="ARBA" id="ARBA00022989"/>
    </source>
</evidence>
<reference evidence="11 12" key="1">
    <citation type="submission" date="2022-05" db="EMBL/GenBank/DDBJ databases">
        <authorList>
            <consortium name="Genoscope - CEA"/>
            <person name="William W."/>
        </authorList>
    </citation>
    <scope>NUCLEOTIDE SEQUENCE [LARGE SCALE GENOMIC DNA]</scope>
</reference>
<feature type="domain" description="Potassium channel" evidence="10">
    <location>
        <begin position="180"/>
        <end position="263"/>
    </location>
</feature>
<dbReference type="Pfam" id="PF07885">
    <property type="entry name" value="Ion_trans_2"/>
    <property type="match status" value="2"/>
</dbReference>
<evidence type="ECO:0000256" key="3">
    <source>
        <dbReference type="ARBA" id="ARBA00022692"/>
    </source>
</evidence>
<comment type="caution">
    <text evidence="11">The sequence shown here is derived from an EMBL/GenBank/DDBJ whole genome shotgun (WGS) entry which is preliminary data.</text>
</comment>
<comment type="similarity">
    <text evidence="8">Belongs to the two pore domain potassium channel (TC 1.A.1.8) family.</text>
</comment>
<feature type="transmembrane region" description="Helical" evidence="9">
    <location>
        <begin position="241"/>
        <end position="262"/>
    </location>
</feature>
<sequence>MTDADDGIKFEPKSLCIKITVCMIVLLVGAAIFMELERQKNDSTGETSQATILKQSLAEKYNMSLTDLMDLEAAFEQERSNKEEAERLGRWTYGNSLFFAFTIMTTIGYGHMSPHTWQGQLFCIFFSLISIPVAGIMLISVGNHVSLAIRVFIRFMEKTFLSGVESGRTELRSSVVTFVLFILMVIFGAILTSHTDNWSFMEGMYFFFISVSTIGFGDYVVNDGELRSSDHSKTIAVNFTIVLITIGLCVLSSVLCSVSAYIEERQKQIRMRIPETLTATNAINAANVALNTVTSSLPLRLSKKFKGRITEGGKYEEDINQNREASLGSDRHLAPVS</sequence>
<feature type="domain" description="Potassium channel" evidence="10">
    <location>
        <begin position="88"/>
        <end position="142"/>
    </location>
</feature>
<comment type="subcellular location">
    <subcellularLocation>
        <location evidence="1">Membrane</location>
        <topology evidence="1">Multi-pass membrane protein</topology>
    </subcellularLocation>
</comment>
<feature type="transmembrane region" description="Helical" evidence="9">
    <location>
        <begin position="121"/>
        <end position="153"/>
    </location>
</feature>
<evidence type="ECO:0000256" key="9">
    <source>
        <dbReference type="SAM" id="Phobius"/>
    </source>
</evidence>
<dbReference type="InterPro" id="IPR013099">
    <property type="entry name" value="K_chnl_dom"/>
</dbReference>
<protein>
    <recommendedName>
        <fullName evidence="10">Potassium channel domain-containing protein</fullName>
    </recommendedName>
</protein>
<keyword evidence="7 8" id="KW-0407">Ion channel</keyword>
<evidence type="ECO:0000256" key="1">
    <source>
        <dbReference type="ARBA" id="ARBA00004141"/>
    </source>
</evidence>
<keyword evidence="12" id="KW-1185">Reference proteome</keyword>
<gene>
    <name evidence="11" type="ORF">PEVE_00003531</name>
</gene>
<dbReference type="PRINTS" id="PR01333">
    <property type="entry name" value="2POREKCHANEL"/>
</dbReference>
<dbReference type="EMBL" id="CALNXI010000121">
    <property type="protein sequence ID" value="CAH3019619.1"/>
    <property type="molecule type" value="Genomic_DNA"/>
</dbReference>
<dbReference type="SUPFAM" id="SSF81324">
    <property type="entry name" value="Voltage-gated potassium channels"/>
    <property type="match status" value="2"/>
</dbReference>
<keyword evidence="4 9" id="KW-1133">Transmembrane helix</keyword>
<evidence type="ECO:0000313" key="11">
    <source>
        <dbReference type="EMBL" id="CAH3019619.1"/>
    </source>
</evidence>
<feature type="transmembrane region" description="Helical" evidence="9">
    <location>
        <begin position="173"/>
        <end position="191"/>
    </location>
</feature>
<evidence type="ECO:0000256" key="6">
    <source>
        <dbReference type="ARBA" id="ARBA00023136"/>
    </source>
</evidence>
<keyword evidence="2 8" id="KW-0813">Transport</keyword>
<dbReference type="Proteomes" id="UP001159427">
    <property type="component" value="Unassembled WGS sequence"/>
</dbReference>
<evidence type="ECO:0000256" key="7">
    <source>
        <dbReference type="ARBA" id="ARBA00023303"/>
    </source>
</evidence>
<keyword evidence="3 8" id="KW-0812">Transmembrane</keyword>
<dbReference type="PANTHER" id="PTHR11003">
    <property type="entry name" value="POTASSIUM CHANNEL, SUBFAMILY K"/>
    <property type="match status" value="1"/>
</dbReference>